<accession>A0A0S4MK11</accession>
<reference evidence="1" key="2">
    <citation type="submission" date="2015-11" db="EMBL/GenBank/DDBJ databases">
        <authorList>
            <person name="Zhang Y."/>
            <person name="Guo Z."/>
        </authorList>
    </citation>
    <scope>NUCLEOTIDE SEQUENCE</scope>
</reference>
<sequence>MNQIASRNSPQLTSVTTTQHTFAQVHFSPLCHSLFLCVVSRCLQSSSGALFQWMLLEVTCTSHMRCLEISISE</sequence>
<dbReference type="AlphaFoldDB" id="A0A0S4MK11"/>
<keyword evidence="2" id="KW-1185">Reference proteome</keyword>
<reference evidence="1" key="1">
    <citation type="journal article" date="2013" name="Nature">
        <title>The genomes of four tapeworm species reveal adaptations to parasitism.</title>
        <authorList>
            <person name="Tsai I.J."/>
            <person name="Zarowiecki M."/>
            <person name="Holroyd N."/>
            <person name="Garciarrubio A."/>
            <person name="Sanchez-Flores A."/>
            <person name="Brooks K.L."/>
            <person name="Tracey A."/>
            <person name="Bobes R.J."/>
            <person name="Fragoso G."/>
            <person name="Sciutto E."/>
            <person name="Aslett M."/>
            <person name="Beasley H."/>
            <person name="Bennett H.M."/>
            <person name="Cai J."/>
            <person name="Camicia F."/>
            <person name="Clark R."/>
            <person name="Cucher M."/>
            <person name="De Silva N."/>
            <person name="Day T.A."/>
            <person name="Deplazes P."/>
            <person name="Estrada K."/>
            <person name="Fernandez C."/>
            <person name="Holland P.W."/>
            <person name="Hou J."/>
            <person name="Hu S."/>
            <person name="Huckvale T."/>
            <person name="Hung S.S."/>
            <person name="Kamenetzky L."/>
            <person name="Keane J.A."/>
            <person name="Kiss F."/>
            <person name="Koziol U."/>
            <person name="Lambert O."/>
            <person name="Liu K."/>
            <person name="Luo X."/>
            <person name="Luo Y."/>
            <person name="Macchiaroli N."/>
            <person name="Nichol S."/>
            <person name="Paps J."/>
            <person name="Parkinson J."/>
            <person name="Pouchkina-Stantcheva N."/>
            <person name="Riddiford N."/>
            <person name="Rosenzvit M."/>
            <person name="Salinas G."/>
            <person name="Wasmuth J.D."/>
            <person name="Zamanian M."/>
            <person name="Zheng Y."/>
            <person name="Cai X."/>
            <person name="Soberon X."/>
            <person name="Olson P.D."/>
            <person name="Laclette J.P."/>
            <person name="Brehm K."/>
            <person name="Berriman M."/>
            <person name="Garciarrubio A."/>
            <person name="Bobes R.J."/>
            <person name="Fragoso G."/>
            <person name="Sanchez-Flores A."/>
            <person name="Estrada K."/>
            <person name="Cevallos M.A."/>
            <person name="Morett E."/>
            <person name="Gonzalez V."/>
            <person name="Portillo T."/>
            <person name="Ochoa-Leyva A."/>
            <person name="Jose M.V."/>
            <person name="Sciutto E."/>
            <person name="Landa A."/>
            <person name="Jimenez L."/>
            <person name="Valdes V."/>
            <person name="Carrero J.C."/>
            <person name="Larralde C."/>
            <person name="Morales-Montor J."/>
            <person name="Limon-Lason J."/>
            <person name="Soberon X."/>
            <person name="Laclette J.P."/>
        </authorList>
    </citation>
    <scope>NUCLEOTIDE SEQUENCE [LARGE SCALE GENOMIC DNA]</scope>
</reference>
<dbReference type="EMBL" id="LN902844">
    <property type="protein sequence ID" value="CUT98726.1"/>
    <property type="molecule type" value="Genomic_DNA"/>
</dbReference>
<protein>
    <submittedName>
        <fullName evidence="1">ABC protein, subfamily ABCC</fullName>
    </submittedName>
</protein>
<organism evidence="1 2">
    <name type="scientific">Echinococcus multilocularis</name>
    <name type="common">Fox tapeworm</name>
    <dbReference type="NCBI Taxonomy" id="6211"/>
    <lineage>
        <taxon>Eukaryota</taxon>
        <taxon>Metazoa</taxon>
        <taxon>Spiralia</taxon>
        <taxon>Lophotrochozoa</taxon>
        <taxon>Platyhelminthes</taxon>
        <taxon>Cestoda</taxon>
        <taxon>Eucestoda</taxon>
        <taxon>Cyclophyllidea</taxon>
        <taxon>Taeniidae</taxon>
        <taxon>Echinococcus</taxon>
    </lineage>
</organism>
<proteinExistence type="predicted"/>
<name>A0A0S4MK11_ECHMU</name>
<dbReference type="Proteomes" id="UP000017246">
    <property type="component" value="Unassembled WGS sequence"/>
</dbReference>
<evidence type="ECO:0000313" key="1">
    <source>
        <dbReference type="EMBL" id="CUT98726.1"/>
    </source>
</evidence>
<evidence type="ECO:0000313" key="2">
    <source>
        <dbReference type="Proteomes" id="UP000017246"/>
    </source>
</evidence>